<dbReference type="Pfam" id="PF14341">
    <property type="entry name" value="PilX_N"/>
    <property type="match status" value="1"/>
</dbReference>
<protein>
    <submittedName>
        <fullName evidence="2">Pilus assembly PilX N-terminal domain-containing protein</fullName>
    </submittedName>
</protein>
<name>A0A5B8R087_9GAMM</name>
<dbReference type="OrthoDB" id="6264043at2"/>
<sequence>MRKQKGIVLFFALIVLLLMTIIGVALAVNSTQSMRMSGAGSERIEAKAIADGGLEAAIEANKGTSLATLSNVSTGTEFGAQQTLTPIPFEVDAGGNVIIGAKDVGCQRSTKANSGNIISCRRVEISSTANFGRDNLGQLTVVAGVEQEVLTGS</sequence>
<dbReference type="KEGG" id="sdeo:D0436_17015"/>
<gene>
    <name evidence="2" type="ORF">D0436_17015</name>
</gene>
<dbReference type="EMBL" id="CP031775">
    <property type="protein sequence ID" value="QDZ92015.1"/>
    <property type="molecule type" value="Genomic_DNA"/>
</dbReference>
<evidence type="ECO:0000259" key="1">
    <source>
        <dbReference type="Pfam" id="PF14341"/>
    </source>
</evidence>
<dbReference type="Proteomes" id="UP000321124">
    <property type="component" value="Chromosome"/>
</dbReference>
<evidence type="ECO:0000313" key="3">
    <source>
        <dbReference type="Proteomes" id="UP000321124"/>
    </source>
</evidence>
<reference evidence="2 3" key="1">
    <citation type="journal article" date="2019" name="Ecotoxicol. Environ. Saf.">
        <title>Microbial characterization of heavy metal resistant bacterial strains isolated from an electroplating wastewater treatment plant.</title>
        <authorList>
            <person name="Cai X."/>
            <person name="Zheng X."/>
            <person name="Zhang D."/>
            <person name="Iqbal W."/>
            <person name="Liu C."/>
            <person name="Yang B."/>
            <person name="Zhao X."/>
            <person name="Lu X."/>
            <person name="Mao Y."/>
        </authorList>
    </citation>
    <scope>NUCLEOTIDE SEQUENCE [LARGE SCALE GENOMIC DNA]</scope>
    <source>
        <strain evidence="2 3">Ni1-3</strain>
    </source>
</reference>
<feature type="domain" description="Type 4 fimbrial biogenesis protein PilX N-terminal" evidence="1">
    <location>
        <begin position="5"/>
        <end position="55"/>
    </location>
</feature>
<evidence type="ECO:0000313" key="2">
    <source>
        <dbReference type="EMBL" id="QDZ92015.1"/>
    </source>
</evidence>
<dbReference type="InterPro" id="IPR025746">
    <property type="entry name" value="PilX_N_dom"/>
</dbReference>
<accession>A0A5B8R087</accession>
<dbReference type="AlphaFoldDB" id="A0A5B8R087"/>
<dbReference type="RefSeq" id="WP_039978390.1">
    <property type="nucleotide sequence ID" value="NZ_BSOL01000011.1"/>
</dbReference>
<proteinExistence type="predicted"/>
<organism evidence="2 3">
    <name type="scientific">Shewanella decolorationis</name>
    <dbReference type="NCBI Taxonomy" id="256839"/>
    <lineage>
        <taxon>Bacteria</taxon>
        <taxon>Pseudomonadati</taxon>
        <taxon>Pseudomonadota</taxon>
        <taxon>Gammaproteobacteria</taxon>
        <taxon>Alteromonadales</taxon>
        <taxon>Shewanellaceae</taxon>
        <taxon>Shewanella</taxon>
    </lineage>
</organism>